<evidence type="ECO:0000256" key="3">
    <source>
        <dbReference type="ARBA" id="ARBA00022452"/>
    </source>
</evidence>
<dbReference type="RefSeq" id="WP_089686227.1">
    <property type="nucleotide sequence ID" value="NZ_FNFO01000010.1"/>
</dbReference>
<proteinExistence type="inferred from homology"/>
<evidence type="ECO:0000256" key="4">
    <source>
        <dbReference type="ARBA" id="ARBA00022692"/>
    </source>
</evidence>
<dbReference type="Proteomes" id="UP000198510">
    <property type="component" value="Unassembled WGS sequence"/>
</dbReference>
<evidence type="ECO:0000256" key="8">
    <source>
        <dbReference type="ARBA" id="ARBA00023170"/>
    </source>
</evidence>
<dbReference type="GO" id="GO:0015344">
    <property type="term" value="F:siderophore uptake transmembrane transporter activity"/>
    <property type="evidence" value="ECO:0007669"/>
    <property type="project" value="TreeGrafter"/>
</dbReference>
<dbReference type="Gene3D" id="2.170.130.10">
    <property type="entry name" value="TonB-dependent receptor, plug domain"/>
    <property type="match status" value="1"/>
</dbReference>
<dbReference type="Pfam" id="PF07715">
    <property type="entry name" value="Plug"/>
    <property type="match status" value="1"/>
</dbReference>
<dbReference type="InterPro" id="IPR039426">
    <property type="entry name" value="TonB-dep_rcpt-like"/>
</dbReference>
<protein>
    <submittedName>
        <fullName evidence="14">TonB-linked outer membrane protein, SusC/RagA family</fullName>
    </submittedName>
</protein>
<dbReference type="AlphaFoldDB" id="A0A1G9QHC4"/>
<dbReference type="InterPro" id="IPR037066">
    <property type="entry name" value="Plug_dom_sf"/>
</dbReference>
<evidence type="ECO:0000259" key="12">
    <source>
        <dbReference type="Pfam" id="PF00593"/>
    </source>
</evidence>
<dbReference type="InterPro" id="IPR023997">
    <property type="entry name" value="TonB-dep_OMP_SusC/RagA_CS"/>
</dbReference>
<evidence type="ECO:0000256" key="7">
    <source>
        <dbReference type="ARBA" id="ARBA00023136"/>
    </source>
</evidence>
<dbReference type="SUPFAM" id="SSF56935">
    <property type="entry name" value="Porins"/>
    <property type="match status" value="1"/>
</dbReference>
<keyword evidence="7 10" id="KW-0472">Membrane</keyword>
<evidence type="ECO:0000259" key="13">
    <source>
        <dbReference type="Pfam" id="PF07715"/>
    </source>
</evidence>
<dbReference type="SUPFAM" id="SSF49464">
    <property type="entry name" value="Carboxypeptidase regulatory domain-like"/>
    <property type="match status" value="1"/>
</dbReference>
<dbReference type="InterPro" id="IPR000531">
    <property type="entry name" value="Beta-barrel_TonB"/>
</dbReference>
<feature type="domain" description="TonB-dependent receptor-like beta-barrel" evidence="12">
    <location>
        <begin position="502"/>
        <end position="1079"/>
    </location>
</feature>
<keyword evidence="9 10" id="KW-0998">Cell outer membrane</keyword>
<keyword evidence="3 10" id="KW-1134">Transmembrane beta strand</keyword>
<keyword evidence="2 10" id="KW-0813">Transport</keyword>
<dbReference type="STRING" id="1075417.SAMN05421823_110165"/>
<comment type="subcellular location">
    <subcellularLocation>
        <location evidence="1 10">Cell outer membrane</location>
        <topology evidence="1 10">Multi-pass membrane protein</topology>
    </subcellularLocation>
</comment>
<evidence type="ECO:0000256" key="9">
    <source>
        <dbReference type="ARBA" id="ARBA00023237"/>
    </source>
</evidence>
<dbReference type="InterPro" id="IPR023996">
    <property type="entry name" value="TonB-dep_OMP_SusC/RagA"/>
</dbReference>
<gene>
    <name evidence="14" type="ORF">SAMN05421823_110165</name>
</gene>
<dbReference type="Gene3D" id="2.40.170.20">
    <property type="entry name" value="TonB-dependent receptor, beta-barrel domain"/>
    <property type="match status" value="1"/>
</dbReference>
<evidence type="ECO:0000313" key="14">
    <source>
        <dbReference type="EMBL" id="SDM10161.1"/>
    </source>
</evidence>
<dbReference type="PROSITE" id="PS52016">
    <property type="entry name" value="TONB_DEPENDENT_REC_3"/>
    <property type="match status" value="1"/>
</dbReference>
<evidence type="ECO:0000313" key="15">
    <source>
        <dbReference type="Proteomes" id="UP000198510"/>
    </source>
</evidence>
<reference evidence="14 15" key="1">
    <citation type="submission" date="2016-10" db="EMBL/GenBank/DDBJ databases">
        <authorList>
            <person name="de Groot N.N."/>
        </authorList>
    </citation>
    <scope>NUCLEOTIDE SEQUENCE [LARGE SCALE GENOMIC DNA]</scope>
    <source>
        <strain evidence="14 15">DSM 25186</strain>
    </source>
</reference>
<dbReference type="OrthoDB" id="9768177at2"/>
<organism evidence="14 15">
    <name type="scientific">Catalinimonas alkaloidigena</name>
    <dbReference type="NCBI Taxonomy" id="1075417"/>
    <lineage>
        <taxon>Bacteria</taxon>
        <taxon>Pseudomonadati</taxon>
        <taxon>Bacteroidota</taxon>
        <taxon>Cytophagia</taxon>
        <taxon>Cytophagales</taxon>
        <taxon>Catalimonadaceae</taxon>
        <taxon>Catalinimonas</taxon>
    </lineage>
</organism>
<evidence type="ECO:0000256" key="11">
    <source>
        <dbReference type="RuleBase" id="RU003357"/>
    </source>
</evidence>
<dbReference type="PANTHER" id="PTHR30069:SF29">
    <property type="entry name" value="HEMOGLOBIN AND HEMOGLOBIN-HAPTOGLOBIN-BINDING PROTEIN 1-RELATED"/>
    <property type="match status" value="1"/>
</dbReference>
<dbReference type="Pfam" id="PF00593">
    <property type="entry name" value="TonB_dep_Rec_b-barrel"/>
    <property type="match status" value="1"/>
</dbReference>
<accession>A0A1G9QHC4</accession>
<dbReference type="EMBL" id="FNFO01000010">
    <property type="protein sequence ID" value="SDM10161.1"/>
    <property type="molecule type" value="Genomic_DNA"/>
</dbReference>
<keyword evidence="5" id="KW-0732">Signal</keyword>
<evidence type="ECO:0000256" key="2">
    <source>
        <dbReference type="ARBA" id="ARBA00022448"/>
    </source>
</evidence>
<keyword evidence="4 10" id="KW-0812">Transmembrane</keyword>
<dbReference type="InterPro" id="IPR008969">
    <property type="entry name" value="CarboxyPept-like_regulatory"/>
</dbReference>
<dbReference type="GO" id="GO:0009279">
    <property type="term" value="C:cell outer membrane"/>
    <property type="evidence" value="ECO:0007669"/>
    <property type="project" value="UniProtKB-SubCell"/>
</dbReference>
<dbReference type="InterPro" id="IPR012910">
    <property type="entry name" value="Plug_dom"/>
</dbReference>
<evidence type="ECO:0000256" key="5">
    <source>
        <dbReference type="ARBA" id="ARBA00022729"/>
    </source>
</evidence>
<keyword evidence="8" id="KW-0675">Receptor</keyword>
<name>A0A1G9QHC4_9BACT</name>
<keyword evidence="6 11" id="KW-0798">TonB box</keyword>
<feature type="domain" description="TonB-dependent receptor plug" evidence="13">
    <location>
        <begin position="258"/>
        <end position="365"/>
    </location>
</feature>
<keyword evidence="15" id="KW-1185">Reference proteome</keyword>
<dbReference type="InterPro" id="IPR036942">
    <property type="entry name" value="Beta-barrel_TonB_sf"/>
</dbReference>
<dbReference type="GO" id="GO:0044718">
    <property type="term" value="P:siderophore transmembrane transport"/>
    <property type="evidence" value="ECO:0007669"/>
    <property type="project" value="TreeGrafter"/>
</dbReference>
<evidence type="ECO:0000256" key="1">
    <source>
        <dbReference type="ARBA" id="ARBA00004571"/>
    </source>
</evidence>
<dbReference type="PANTHER" id="PTHR30069">
    <property type="entry name" value="TONB-DEPENDENT OUTER MEMBRANE RECEPTOR"/>
    <property type="match status" value="1"/>
</dbReference>
<dbReference type="Gene3D" id="2.60.40.1120">
    <property type="entry name" value="Carboxypeptidase-like, regulatory domain"/>
    <property type="match status" value="1"/>
</dbReference>
<dbReference type="NCBIfam" id="TIGR04057">
    <property type="entry name" value="SusC_RagA_signa"/>
    <property type="match status" value="1"/>
</dbReference>
<dbReference type="NCBIfam" id="TIGR04056">
    <property type="entry name" value="OMP_RagA_SusC"/>
    <property type="match status" value="1"/>
</dbReference>
<evidence type="ECO:0000256" key="6">
    <source>
        <dbReference type="ARBA" id="ARBA00023077"/>
    </source>
</evidence>
<sequence length="1122" mass="125020">MSSSLTSSRRSLVGRRTGPQWLLVPLLALLIAGLLPAPVRAQFLASRHTALAQPERAVQQQQTLKRTLLELETAHRVHFVYEAALLEDVYVSRELPTSDDLEKQLTELLLPLKLAFKRINAHLYVIRPAEETLLPRLEHSPFYTPVATRKARTAFPIRAELHRPRAFVVSGQVVDDLGETLPGVSVVLKGTTVGTSTDIEGKYTLSLPSGNGTLVFSSVGFLPQEVAINNQTQISVTLETDTRSLDEVVVIGYGTSTKRELTGAVASVKPEEFNPGPVTDAMQLVQGKVAGLSVTRTNGGDPTGGFEVRLRGASSISADQAPLVVVDGIPGGNLATIAPEDIESIDILKDGSAAAIYGTRGTNGVILVTTKKGKKGSTQVDYSSRFFTESTLRKVEVLSADEYREIKRRYETTHPDVAASMTDYGQNTDWYDEITRTPFSHIQNLSLSGGAENTSYRMSFFYVDQEGVLLNSKNREYRVNLNLNQDALNDRLHFNVQLGLANYNRNPVDYNAVRQVIQRNPTEPVYNEDGSLTEYIGAWQYDNPVGVLTERTRDDGGTRIYGNLGANFDITKSLQVGVLGGIQANRQLNGYYQPSYSLPQETAGSSGQASRYAEVRNVQTLETTLRWDRQWTNHNLNMVAGYSFQEFTNEGFEAQNTNFLSDMLGYNDLGSGTWLQDGRASMSSFKDNSRLVGFFGRLAYNFQGKYFLSASIRREGSTKFGANNKWGTFPALSGAWDLTKEGFMSSLGRLSFLKLRAGYGVTGNQGLPPYLSLTRLGQGGYFFYQGQFIPSVQPISNPNPNLKWETKHEWNVGIDWALTGNRVSGTVDAYVRDTRDLLHEYDVPVPPNLFPTTWSNVGSLRNSGIEFTLNVTPVQKADFTWDIAFNADYRWNKLLSLSNEYYKLEYRNVGDIGSPGISAWTHQYREGAPLGIIHGLVYEGLDENGEWIFRDYNPRTGEADGIIDINDRADIGNGIPDFYAGLTNTFKYKQWDLSVMARGMFGHQIINAKRIWHENPKFLPRNIMKSAMDTPLWDDPEFSSYYVEDGDFVKIDNITLGYNFPFRNIAWLKNGRLYATVTNAFLFTGYSGVDPELAIGGLEPGHDNRFDYPSTRTYTLGFNVSF</sequence>
<comment type="similarity">
    <text evidence="10 11">Belongs to the TonB-dependent receptor family.</text>
</comment>
<evidence type="ECO:0000256" key="10">
    <source>
        <dbReference type="PROSITE-ProRule" id="PRU01360"/>
    </source>
</evidence>
<dbReference type="Pfam" id="PF13715">
    <property type="entry name" value="CarbopepD_reg_2"/>
    <property type="match status" value="1"/>
</dbReference>